<sequence>MSTTPPTIPSYPPVYQVLQTASQTPRTHPPPTATYTYSRSKPTPQPPHTMKFPTAFTVVFTTLTTLTIALPSHPHAGHHTPVDVNSMSRFDCVKDCWRSHYGKIEGYNQRQFCHSHLYNIEIHFKHRVLPCIKQTCDHSHKSEILYESREWFCNFCGWLPDDAGVSC</sequence>
<dbReference type="AlphaFoldDB" id="A0A9P4U5B6"/>
<evidence type="ECO:0000313" key="2">
    <source>
        <dbReference type="EMBL" id="KAF2438874.1"/>
    </source>
</evidence>
<protein>
    <submittedName>
        <fullName evidence="2">Uncharacterized protein</fullName>
    </submittedName>
</protein>
<name>A0A9P4U5B6_9PLEO</name>
<proteinExistence type="predicted"/>
<feature type="region of interest" description="Disordered" evidence="1">
    <location>
        <begin position="21"/>
        <end position="48"/>
    </location>
</feature>
<comment type="caution">
    <text evidence="2">The sequence shown here is derived from an EMBL/GenBank/DDBJ whole genome shotgun (WGS) entry which is preliminary data.</text>
</comment>
<evidence type="ECO:0000256" key="1">
    <source>
        <dbReference type="SAM" id="MobiDB-lite"/>
    </source>
</evidence>
<evidence type="ECO:0000313" key="3">
    <source>
        <dbReference type="Proteomes" id="UP000799764"/>
    </source>
</evidence>
<reference evidence="2" key="1">
    <citation type="journal article" date="2020" name="Stud. Mycol.">
        <title>101 Dothideomycetes genomes: a test case for predicting lifestyles and emergence of pathogens.</title>
        <authorList>
            <person name="Haridas S."/>
            <person name="Albert R."/>
            <person name="Binder M."/>
            <person name="Bloem J."/>
            <person name="Labutti K."/>
            <person name="Salamov A."/>
            <person name="Andreopoulos B."/>
            <person name="Baker S."/>
            <person name="Barry K."/>
            <person name="Bills G."/>
            <person name="Bluhm B."/>
            <person name="Cannon C."/>
            <person name="Castanera R."/>
            <person name="Culley D."/>
            <person name="Daum C."/>
            <person name="Ezra D."/>
            <person name="Gonzalez J."/>
            <person name="Henrissat B."/>
            <person name="Kuo A."/>
            <person name="Liang C."/>
            <person name="Lipzen A."/>
            <person name="Lutzoni F."/>
            <person name="Magnuson J."/>
            <person name="Mondo S."/>
            <person name="Nolan M."/>
            <person name="Ohm R."/>
            <person name="Pangilinan J."/>
            <person name="Park H.-J."/>
            <person name="Ramirez L."/>
            <person name="Alfaro M."/>
            <person name="Sun H."/>
            <person name="Tritt A."/>
            <person name="Yoshinaga Y."/>
            <person name="Zwiers L.-H."/>
            <person name="Turgeon B."/>
            <person name="Goodwin S."/>
            <person name="Spatafora J."/>
            <person name="Crous P."/>
            <person name="Grigoriev I."/>
        </authorList>
    </citation>
    <scope>NUCLEOTIDE SEQUENCE</scope>
    <source>
        <strain evidence="2">CBS 690.94</strain>
    </source>
</reference>
<dbReference type="EMBL" id="MU001511">
    <property type="protein sequence ID" value="KAF2438874.1"/>
    <property type="molecule type" value="Genomic_DNA"/>
</dbReference>
<organism evidence="2 3">
    <name type="scientific">Karstenula rhodostoma CBS 690.94</name>
    <dbReference type="NCBI Taxonomy" id="1392251"/>
    <lineage>
        <taxon>Eukaryota</taxon>
        <taxon>Fungi</taxon>
        <taxon>Dikarya</taxon>
        <taxon>Ascomycota</taxon>
        <taxon>Pezizomycotina</taxon>
        <taxon>Dothideomycetes</taxon>
        <taxon>Pleosporomycetidae</taxon>
        <taxon>Pleosporales</taxon>
        <taxon>Massarineae</taxon>
        <taxon>Didymosphaeriaceae</taxon>
        <taxon>Karstenula</taxon>
    </lineage>
</organism>
<keyword evidence="3" id="KW-1185">Reference proteome</keyword>
<dbReference type="OrthoDB" id="10422256at2759"/>
<feature type="compositionally biased region" description="Polar residues" evidence="1">
    <location>
        <begin position="33"/>
        <end position="42"/>
    </location>
</feature>
<accession>A0A9P4U5B6</accession>
<gene>
    <name evidence="2" type="ORF">P171DRAFT_448926</name>
</gene>
<dbReference type="Proteomes" id="UP000799764">
    <property type="component" value="Unassembled WGS sequence"/>
</dbReference>